<dbReference type="Gene3D" id="3.80.10.10">
    <property type="entry name" value="Ribonuclease Inhibitor"/>
    <property type="match status" value="2"/>
</dbReference>
<evidence type="ECO:0000256" key="3">
    <source>
        <dbReference type="ARBA" id="ARBA00006453"/>
    </source>
</evidence>
<dbReference type="PROSITE" id="PS51450">
    <property type="entry name" value="LRR"/>
    <property type="match status" value="4"/>
</dbReference>
<protein>
    <recommendedName>
        <fullName evidence="8">Dynein axonemal assembly factor 1 homolog</fullName>
    </recommendedName>
</protein>
<keyword evidence="5" id="KW-0677">Repeat</keyword>
<keyword evidence="7" id="KW-0966">Cell projection</keyword>
<comment type="similarity">
    <text evidence="3">Belongs to the DNAAF1 family.</text>
</comment>
<keyword evidence="11" id="KW-1185">Reference proteome</keyword>
<proteinExistence type="inferred from homology"/>
<evidence type="ECO:0000256" key="4">
    <source>
        <dbReference type="ARBA" id="ARBA00022614"/>
    </source>
</evidence>
<dbReference type="SMART" id="SM00365">
    <property type="entry name" value="LRR_SD22"/>
    <property type="match status" value="4"/>
</dbReference>
<dbReference type="GO" id="GO:0005930">
    <property type="term" value="C:axoneme"/>
    <property type="evidence" value="ECO:0007669"/>
    <property type="project" value="TreeGrafter"/>
</dbReference>
<dbReference type="RefSeq" id="XP_025404908.1">
    <property type="nucleotide sequence ID" value="XM_025549123.1"/>
</dbReference>
<evidence type="ECO:0000256" key="2">
    <source>
        <dbReference type="ARBA" id="ARBA00004138"/>
    </source>
</evidence>
<evidence type="ECO:0000313" key="10">
    <source>
        <dbReference type="EMBL" id="MBY78033.1"/>
    </source>
</evidence>
<name>A0A2S2QK22_9HEMI</name>
<dbReference type="GO" id="GO:0070840">
    <property type="term" value="F:dynein complex binding"/>
    <property type="evidence" value="ECO:0007669"/>
    <property type="project" value="TreeGrafter"/>
</dbReference>
<organism evidence="10">
    <name type="scientific">Sipha flava</name>
    <name type="common">yellow sugarcane aphid</name>
    <dbReference type="NCBI Taxonomy" id="143950"/>
    <lineage>
        <taxon>Eukaryota</taxon>
        <taxon>Metazoa</taxon>
        <taxon>Ecdysozoa</taxon>
        <taxon>Arthropoda</taxon>
        <taxon>Hexapoda</taxon>
        <taxon>Insecta</taxon>
        <taxon>Pterygota</taxon>
        <taxon>Neoptera</taxon>
        <taxon>Paraneoptera</taxon>
        <taxon>Hemiptera</taxon>
        <taxon>Sternorrhyncha</taxon>
        <taxon>Aphidomorpha</taxon>
        <taxon>Aphidoidea</taxon>
        <taxon>Aphididae</taxon>
        <taxon>Sipha</taxon>
    </lineage>
</organism>
<dbReference type="AlphaFoldDB" id="A0A2S2QK22"/>
<dbReference type="EMBL" id="GGMS01008830">
    <property type="protein sequence ID" value="MBY78033.1"/>
    <property type="molecule type" value="Transcribed_RNA"/>
</dbReference>
<evidence type="ECO:0000256" key="8">
    <source>
        <dbReference type="ARBA" id="ARBA00024433"/>
    </source>
</evidence>
<evidence type="ECO:0000256" key="1">
    <source>
        <dbReference type="ARBA" id="ARBA00003843"/>
    </source>
</evidence>
<sequence>MKATEEINGKFRMTKETLKDICKQNKLYNTPRNNDVLYLHFKGFSKIENLDEYTGLKSLWLENNCIMNISGLDNQTELICLYLHNNGISKIENLDSLVKLNTINLNHNFIKKIENLDMLRDLTSLTLSHNKLSTADEIAHLADCKTLSVVDLSYNYLDDPDIVEVFAKMESLRVLSLTGNSVISKIKNYRKILTLKCKDLLNLDERPIFKKDRLCTEAWSAGGIEAEQATRAKLNEEEQNAIFDSVNALISLRQKRNKQVNLSIPKGNDDNCVVDKNVLTDNLIISKDYYDEFGSSDDSIDESDKQNRLAHDISSDSEDDSSANESLKTSPLICEIKSGNEDDSEDDGLVRSINQELQKPSVTLEITQKEGNNKFRIGHNDTESESSGDLSNVQKEEFLENKTINVATEMCPENVQIHYPPNITDDIRFIGNESNQGNDDNFGEKVLVFKKKINDEDRVEKLNNLEVTNDNIGIEKEYNLSVTYEPNTDVNDISIKLPWKQPNNNEFHIRKSFK</sequence>
<keyword evidence="4" id="KW-0433">Leucine-rich repeat</keyword>
<dbReference type="SUPFAM" id="SSF52075">
    <property type="entry name" value="Outer arm dynein light chain 1"/>
    <property type="match status" value="1"/>
</dbReference>
<evidence type="ECO:0000256" key="5">
    <source>
        <dbReference type="ARBA" id="ARBA00022737"/>
    </source>
</evidence>
<reference evidence="12" key="2">
    <citation type="submission" date="2025-04" db="UniProtKB">
        <authorList>
            <consortium name="RefSeq"/>
        </authorList>
    </citation>
    <scope>IDENTIFICATION</scope>
    <source>
        <tissue evidence="12">Whole body</tissue>
    </source>
</reference>
<dbReference type="Pfam" id="PF14580">
    <property type="entry name" value="LRR_9"/>
    <property type="match status" value="1"/>
</dbReference>
<evidence type="ECO:0000313" key="11">
    <source>
        <dbReference type="Proteomes" id="UP000694846"/>
    </source>
</evidence>
<accession>A0A2S2QK22</accession>
<evidence type="ECO:0000313" key="12">
    <source>
        <dbReference type="RefSeq" id="XP_025404908.1"/>
    </source>
</evidence>
<gene>
    <name evidence="10" type="primary">dnaaf1</name>
    <name evidence="12" type="synonym">LOC112679350</name>
    <name evidence="10" type="ORF">g.1</name>
</gene>
<dbReference type="OrthoDB" id="1904536at2759"/>
<evidence type="ECO:0000256" key="7">
    <source>
        <dbReference type="ARBA" id="ARBA00023273"/>
    </source>
</evidence>
<evidence type="ECO:0000256" key="6">
    <source>
        <dbReference type="ARBA" id="ARBA00023069"/>
    </source>
</evidence>
<comment type="function">
    <text evidence="1">Cilium-specific protein required for cilia structures.</text>
</comment>
<dbReference type="PANTHER" id="PTHR45973:SF9">
    <property type="entry name" value="LEUCINE-RICH REPEAT-CONTAINING PROTEIN 46"/>
    <property type="match status" value="1"/>
</dbReference>
<dbReference type="Proteomes" id="UP000694846">
    <property type="component" value="Unplaced"/>
</dbReference>
<feature type="region of interest" description="Disordered" evidence="9">
    <location>
        <begin position="296"/>
        <end position="332"/>
    </location>
</feature>
<dbReference type="InterPro" id="IPR050576">
    <property type="entry name" value="Cilia_flagella_integrity"/>
</dbReference>
<keyword evidence="6" id="KW-0969">Cilium</keyword>
<comment type="subcellular location">
    <subcellularLocation>
        <location evidence="2">Cell projection</location>
        <location evidence="2">Cilium</location>
    </subcellularLocation>
</comment>
<feature type="compositionally biased region" description="Basic and acidic residues" evidence="9">
    <location>
        <begin position="302"/>
        <end position="314"/>
    </location>
</feature>
<reference evidence="10" key="1">
    <citation type="submission" date="2018-04" db="EMBL/GenBank/DDBJ databases">
        <title>Transcriptome assembly of Sipha flava.</title>
        <authorList>
            <person name="Scully E.D."/>
            <person name="Geib S.M."/>
            <person name="Palmer N.A."/>
            <person name="Koch K."/>
            <person name="Bradshaw J."/>
            <person name="Heng-Moss T."/>
            <person name="Sarath G."/>
        </authorList>
    </citation>
    <scope>NUCLEOTIDE SEQUENCE</scope>
</reference>
<evidence type="ECO:0000256" key="9">
    <source>
        <dbReference type="SAM" id="MobiDB-lite"/>
    </source>
</evidence>
<dbReference type="InterPro" id="IPR001611">
    <property type="entry name" value="Leu-rich_rpt"/>
</dbReference>
<dbReference type="GO" id="GO:0035082">
    <property type="term" value="P:axoneme assembly"/>
    <property type="evidence" value="ECO:0007669"/>
    <property type="project" value="TreeGrafter"/>
</dbReference>
<dbReference type="InterPro" id="IPR032675">
    <property type="entry name" value="LRR_dom_sf"/>
</dbReference>
<dbReference type="PANTHER" id="PTHR45973">
    <property type="entry name" value="PROTEIN PHOSPHATASE 1 REGULATORY SUBUNIT SDS22-RELATED"/>
    <property type="match status" value="1"/>
</dbReference>